<evidence type="ECO:0000256" key="1">
    <source>
        <dbReference type="SAM" id="Coils"/>
    </source>
</evidence>
<feature type="coiled-coil region" evidence="1">
    <location>
        <begin position="16"/>
        <end position="50"/>
    </location>
</feature>
<sequence length="103" mass="11802">MHDALQLKDNIKNEAADEVIKKYKRLLYDAEELEESTKKMEEINNEALAIYSLCYDYAISQEKVTYCSFAWNVAGSALLKLHAFKTIGERAFFCLASVLKEVL</sequence>
<evidence type="ECO:0000313" key="4">
    <source>
        <dbReference type="Proteomes" id="UP001187192"/>
    </source>
</evidence>
<dbReference type="InterPro" id="IPR058752">
    <property type="entry name" value="RDRP_C_head"/>
</dbReference>
<dbReference type="AlphaFoldDB" id="A0AA87ZGX9"/>
<name>A0AA87ZGX9_FICCA</name>
<gene>
    <name evidence="3" type="ORF">TIFTF001_050459</name>
</gene>
<reference evidence="3" key="1">
    <citation type="submission" date="2023-07" db="EMBL/GenBank/DDBJ databases">
        <title>draft genome sequence of fig (Ficus carica).</title>
        <authorList>
            <person name="Takahashi T."/>
            <person name="Nishimura K."/>
        </authorList>
    </citation>
    <scope>NUCLEOTIDE SEQUENCE</scope>
</reference>
<proteinExistence type="predicted"/>
<keyword evidence="4" id="KW-1185">Reference proteome</keyword>
<accession>A0AA87ZGX9</accession>
<evidence type="ECO:0000259" key="2">
    <source>
        <dbReference type="Pfam" id="PF26253"/>
    </source>
</evidence>
<dbReference type="Proteomes" id="UP001187192">
    <property type="component" value="Unassembled WGS sequence"/>
</dbReference>
<keyword evidence="1" id="KW-0175">Coiled coil</keyword>
<protein>
    <recommendedName>
        <fullName evidence="2">RDRP C-terminal head domain-containing protein</fullName>
    </recommendedName>
</protein>
<dbReference type="EMBL" id="BTGU01008326">
    <property type="protein sequence ID" value="GMN27256.1"/>
    <property type="molecule type" value="Genomic_DNA"/>
</dbReference>
<feature type="domain" description="RDRP C-terminal head" evidence="2">
    <location>
        <begin position="8"/>
        <end position="83"/>
    </location>
</feature>
<evidence type="ECO:0000313" key="3">
    <source>
        <dbReference type="EMBL" id="GMN27256.1"/>
    </source>
</evidence>
<dbReference type="Pfam" id="PF26253">
    <property type="entry name" value="RdRP_head"/>
    <property type="match status" value="1"/>
</dbReference>
<comment type="caution">
    <text evidence="3">The sequence shown here is derived from an EMBL/GenBank/DDBJ whole genome shotgun (WGS) entry which is preliminary data.</text>
</comment>
<organism evidence="3 4">
    <name type="scientific">Ficus carica</name>
    <name type="common">Common fig</name>
    <dbReference type="NCBI Taxonomy" id="3494"/>
    <lineage>
        <taxon>Eukaryota</taxon>
        <taxon>Viridiplantae</taxon>
        <taxon>Streptophyta</taxon>
        <taxon>Embryophyta</taxon>
        <taxon>Tracheophyta</taxon>
        <taxon>Spermatophyta</taxon>
        <taxon>Magnoliopsida</taxon>
        <taxon>eudicotyledons</taxon>
        <taxon>Gunneridae</taxon>
        <taxon>Pentapetalae</taxon>
        <taxon>rosids</taxon>
        <taxon>fabids</taxon>
        <taxon>Rosales</taxon>
        <taxon>Moraceae</taxon>
        <taxon>Ficeae</taxon>
        <taxon>Ficus</taxon>
    </lineage>
</organism>